<keyword evidence="1" id="KW-0479">Metal-binding</keyword>
<dbReference type="AlphaFoldDB" id="A0A6C0EHS4"/>
<dbReference type="PROSITE" id="PS50089">
    <property type="entry name" value="ZF_RING_2"/>
    <property type="match status" value="1"/>
</dbReference>
<dbReference type="PROSITE" id="PS00518">
    <property type="entry name" value="ZF_RING_1"/>
    <property type="match status" value="1"/>
</dbReference>
<dbReference type="SMART" id="SM00184">
    <property type="entry name" value="RING"/>
    <property type="match status" value="1"/>
</dbReference>
<dbReference type="InterPro" id="IPR017907">
    <property type="entry name" value="Znf_RING_CS"/>
</dbReference>
<dbReference type="InterPro" id="IPR013083">
    <property type="entry name" value="Znf_RING/FYVE/PHD"/>
</dbReference>
<reference evidence="5" key="1">
    <citation type="journal article" date="2020" name="Nature">
        <title>Giant virus diversity and host interactions through global metagenomics.</title>
        <authorList>
            <person name="Schulz F."/>
            <person name="Roux S."/>
            <person name="Paez-Espino D."/>
            <person name="Jungbluth S."/>
            <person name="Walsh D.A."/>
            <person name="Denef V.J."/>
            <person name="McMahon K.D."/>
            <person name="Konstantinidis K.T."/>
            <person name="Eloe-Fadrosh E.A."/>
            <person name="Kyrpides N.C."/>
            <person name="Woyke T."/>
        </authorList>
    </citation>
    <scope>NUCLEOTIDE SEQUENCE</scope>
    <source>
        <strain evidence="5">GVMAG-M-3300001351-8</strain>
    </source>
</reference>
<sequence>MDYDKILSPIVKKLYKKYGVNVIFQEKEFSFLLKKGECVVYKARTSTSRDYLYDIQIHKFGIIKHRRVMSNFKNCVFCKKCLTDYQLTCCDKYTHLECYLKNGTINCCNDLKENESNDVECIVCLDPSNTATKCNHTLCSECMTNIKKHNKKPLCPLCRRRINAPVLKNCVYTKHLDRIGIIIANIIYV</sequence>
<protein>
    <recommendedName>
        <fullName evidence="4">RING-type domain-containing protein</fullName>
    </recommendedName>
</protein>
<dbReference type="GO" id="GO:0008270">
    <property type="term" value="F:zinc ion binding"/>
    <property type="evidence" value="ECO:0007669"/>
    <property type="project" value="UniProtKB-KW"/>
</dbReference>
<dbReference type="Pfam" id="PF13920">
    <property type="entry name" value="zf-C3HC4_3"/>
    <property type="match status" value="1"/>
</dbReference>
<evidence type="ECO:0000259" key="4">
    <source>
        <dbReference type="PROSITE" id="PS50089"/>
    </source>
</evidence>
<dbReference type="SUPFAM" id="SSF57850">
    <property type="entry name" value="RING/U-box"/>
    <property type="match status" value="1"/>
</dbReference>
<name>A0A6C0EHS4_9ZZZZ</name>
<keyword evidence="3" id="KW-0862">Zinc</keyword>
<evidence type="ECO:0000256" key="3">
    <source>
        <dbReference type="ARBA" id="ARBA00022833"/>
    </source>
</evidence>
<evidence type="ECO:0000313" key="5">
    <source>
        <dbReference type="EMBL" id="QHT28724.1"/>
    </source>
</evidence>
<dbReference type="EMBL" id="MN738864">
    <property type="protein sequence ID" value="QHT28724.1"/>
    <property type="molecule type" value="Genomic_DNA"/>
</dbReference>
<feature type="domain" description="RING-type" evidence="4">
    <location>
        <begin position="121"/>
        <end position="159"/>
    </location>
</feature>
<dbReference type="InterPro" id="IPR001841">
    <property type="entry name" value="Znf_RING"/>
</dbReference>
<evidence type="ECO:0000256" key="1">
    <source>
        <dbReference type="ARBA" id="ARBA00022723"/>
    </source>
</evidence>
<organism evidence="5">
    <name type="scientific">viral metagenome</name>
    <dbReference type="NCBI Taxonomy" id="1070528"/>
    <lineage>
        <taxon>unclassified sequences</taxon>
        <taxon>metagenomes</taxon>
        <taxon>organismal metagenomes</taxon>
    </lineage>
</organism>
<keyword evidence="2" id="KW-0863">Zinc-finger</keyword>
<evidence type="ECO:0000256" key="2">
    <source>
        <dbReference type="ARBA" id="ARBA00022771"/>
    </source>
</evidence>
<accession>A0A6C0EHS4</accession>
<dbReference type="Gene3D" id="3.30.40.10">
    <property type="entry name" value="Zinc/RING finger domain, C3HC4 (zinc finger)"/>
    <property type="match status" value="1"/>
</dbReference>
<proteinExistence type="predicted"/>